<keyword evidence="1" id="KW-0479">Metal-binding</keyword>
<evidence type="ECO:0000313" key="5">
    <source>
        <dbReference type="EMBL" id="CAG7837627.1"/>
    </source>
</evidence>
<keyword evidence="1" id="KW-0378">Hydrolase</keyword>
<reference evidence="5" key="1">
    <citation type="submission" date="2021-06" db="EMBL/GenBank/DDBJ databases">
        <authorList>
            <person name="Hodson N. C."/>
            <person name="Mongue J. A."/>
            <person name="Jaron S. K."/>
        </authorList>
    </citation>
    <scope>NUCLEOTIDE SEQUENCE</scope>
</reference>
<evidence type="ECO:0000259" key="4">
    <source>
        <dbReference type="PROSITE" id="PS51864"/>
    </source>
</evidence>
<feature type="binding site" evidence="1">
    <location>
        <position position="179"/>
    </location>
    <ligand>
        <name>Zn(2+)</name>
        <dbReference type="ChEBI" id="CHEBI:29105"/>
        <note>catalytic</note>
    </ligand>
</feature>
<organism evidence="5 6">
    <name type="scientific">Allacma fusca</name>
    <dbReference type="NCBI Taxonomy" id="39272"/>
    <lineage>
        <taxon>Eukaryota</taxon>
        <taxon>Metazoa</taxon>
        <taxon>Ecdysozoa</taxon>
        <taxon>Arthropoda</taxon>
        <taxon>Hexapoda</taxon>
        <taxon>Collembola</taxon>
        <taxon>Symphypleona</taxon>
        <taxon>Sminthuridae</taxon>
        <taxon>Allacma</taxon>
    </lineage>
</organism>
<dbReference type="GO" id="GO:0004222">
    <property type="term" value="F:metalloendopeptidase activity"/>
    <property type="evidence" value="ECO:0007669"/>
    <property type="project" value="UniProtKB-UniRule"/>
</dbReference>
<keyword evidence="1" id="KW-0862">Zinc</keyword>
<dbReference type="PANTHER" id="PTHR10127">
    <property type="entry name" value="DISCOIDIN, CUB, EGF, LAMININ , AND ZINC METALLOPROTEASE DOMAIN CONTAINING"/>
    <property type="match status" value="1"/>
</dbReference>
<dbReference type="InterPro" id="IPR006026">
    <property type="entry name" value="Peptidase_Metallo"/>
</dbReference>
<protein>
    <recommendedName>
        <fullName evidence="4">Peptidase M12A domain-containing protein</fullName>
    </recommendedName>
</protein>
<gene>
    <name evidence="5" type="ORF">AFUS01_LOCUS46711</name>
</gene>
<comment type="caution">
    <text evidence="5">The sequence shown here is derived from an EMBL/GenBank/DDBJ whole genome shotgun (WGS) entry which is preliminary data.</text>
</comment>
<feature type="signal peptide" evidence="3">
    <location>
        <begin position="1"/>
        <end position="20"/>
    </location>
</feature>
<dbReference type="GO" id="GO:0006508">
    <property type="term" value="P:proteolysis"/>
    <property type="evidence" value="ECO:0007669"/>
    <property type="project" value="UniProtKB-KW"/>
</dbReference>
<feature type="domain" description="Peptidase M12A" evidence="4">
    <location>
        <begin position="80"/>
        <end position="287"/>
    </location>
</feature>
<dbReference type="Proteomes" id="UP000708208">
    <property type="component" value="Unassembled WGS sequence"/>
</dbReference>
<keyword evidence="3" id="KW-0732">Signal</keyword>
<feature type="active site" evidence="1">
    <location>
        <position position="180"/>
    </location>
</feature>
<dbReference type="CDD" id="cd04280">
    <property type="entry name" value="ZnMc_astacin_like"/>
    <property type="match status" value="1"/>
</dbReference>
<feature type="region of interest" description="Disordered" evidence="2">
    <location>
        <begin position="38"/>
        <end position="66"/>
    </location>
</feature>
<feature type="binding site" evidence="1">
    <location>
        <position position="183"/>
    </location>
    <ligand>
        <name>Zn(2+)</name>
        <dbReference type="ChEBI" id="CHEBI:29105"/>
        <note>catalytic</note>
    </ligand>
</feature>
<name>A0A8J2Q237_9HEXA</name>
<dbReference type="InterPro" id="IPR034035">
    <property type="entry name" value="Astacin-like_dom"/>
</dbReference>
<evidence type="ECO:0000313" key="6">
    <source>
        <dbReference type="Proteomes" id="UP000708208"/>
    </source>
</evidence>
<evidence type="ECO:0000256" key="1">
    <source>
        <dbReference type="PROSITE-ProRule" id="PRU01211"/>
    </source>
</evidence>
<proteinExistence type="predicted"/>
<dbReference type="InterPro" id="IPR001506">
    <property type="entry name" value="Peptidase_M12A"/>
</dbReference>
<comment type="caution">
    <text evidence="1">Lacks conserved residue(s) required for the propagation of feature annotation.</text>
</comment>
<dbReference type="PROSITE" id="PS51864">
    <property type="entry name" value="ASTACIN"/>
    <property type="match status" value="1"/>
</dbReference>
<dbReference type="AlphaFoldDB" id="A0A8J2Q237"/>
<dbReference type="EMBL" id="CAJVCH010571485">
    <property type="protein sequence ID" value="CAG7837627.1"/>
    <property type="molecule type" value="Genomic_DNA"/>
</dbReference>
<feature type="chain" id="PRO_5035246073" description="Peptidase M12A domain-containing protein" evidence="3">
    <location>
        <begin position="21"/>
        <end position="287"/>
    </location>
</feature>
<keyword evidence="6" id="KW-1185">Reference proteome</keyword>
<evidence type="ECO:0000256" key="3">
    <source>
        <dbReference type="SAM" id="SignalP"/>
    </source>
</evidence>
<evidence type="ECO:0000256" key="2">
    <source>
        <dbReference type="SAM" id="MobiDB-lite"/>
    </source>
</evidence>
<accession>A0A8J2Q237</accession>
<feature type="compositionally biased region" description="Basic and acidic residues" evidence="2">
    <location>
        <begin position="51"/>
        <end position="65"/>
    </location>
</feature>
<keyword evidence="1" id="KW-0482">Metalloprotease</keyword>
<sequence>MGCFALMLLFLTTIFVEVLGVPLDSELVARASLKEGKKRCSQNPSEGEALPGRKDNMDERGKYHGGDMVLTPDQLGELKQGINGDNYRWPGGIVPYVIDTNFSPSERTSVLAGINLITSKTCIKFTNRTAENSYVFIRRGNDGTGCYSSVGRQASQPQVVNIQGNYPSGTCAYPGIVAHELIHALGFYHEHSRTDRDDFITVSWSNINGGSAYNFDKYPASFVSLFGVSYDYDSLMHYSAYAFAINHNLPTLIPKQSGVSNSRLGQRSKVSTLDAQKINTMYKDLCT</sequence>
<keyword evidence="1" id="KW-0645">Protease</keyword>
<dbReference type="Pfam" id="PF01400">
    <property type="entry name" value="Astacin"/>
    <property type="match status" value="1"/>
</dbReference>
<comment type="cofactor">
    <cofactor evidence="1">
        <name>Zn(2+)</name>
        <dbReference type="ChEBI" id="CHEBI:29105"/>
    </cofactor>
    <text evidence="1">Binds 1 zinc ion per subunit.</text>
</comment>
<dbReference type="OrthoDB" id="291007at2759"/>
<feature type="binding site" evidence="1">
    <location>
        <position position="189"/>
    </location>
    <ligand>
        <name>Zn(2+)</name>
        <dbReference type="ChEBI" id="CHEBI:29105"/>
        <note>catalytic</note>
    </ligand>
</feature>
<dbReference type="PANTHER" id="PTHR10127:SF814">
    <property type="entry name" value="MEPRIN A SUBUNIT BETA"/>
    <property type="match status" value="1"/>
</dbReference>
<dbReference type="SMART" id="SM00235">
    <property type="entry name" value="ZnMc"/>
    <property type="match status" value="1"/>
</dbReference>
<dbReference type="GO" id="GO:0008270">
    <property type="term" value="F:zinc ion binding"/>
    <property type="evidence" value="ECO:0007669"/>
    <property type="project" value="UniProtKB-UniRule"/>
</dbReference>